<sequence length="129" mass="14181">MLLFLPTSCLRRQMPAVHVESGHWLRRLALMPPLSDALIMHILLTVVTYLACTEESQRVYQSNAGLVLGFSTSVKGDRHCLTRPIDSYDPQGLMPAGGRFAASRSHAARFKRAAAMGPPVSIGRVPPRE</sequence>
<keyword evidence="2" id="KW-1185">Reference proteome</keyword>
<organism evidence="1 2">
    <name type="scientific">Trematosphaeria pertusa</name>
    <dbReference type="NCBI Taxonomy" id="390896"/>
    <lineage>
        <taxon>Eukaryota</taxon>
        <taxon>Fungi</taxon>
        <taxon>Dikarya</taxon>
        <taxon>Ascomycota</taxon>
        <taxon>Pezizomycotina</taxon>
        <taxon>Dothideomycetes</taxon>
        <taxon>Pleosporomycetidae</taxon>
        <taxon>Pleosporales</taxon>
        <taxon>Massarineae</taxon>
        <taxon>Trematosphaeriaceae</taxon>
        <taxon>Trematosphaeria</taxon>
    </lineage>
</organism>
<dbReference type="GeneID" id="54573928"/>
<gene>
    <name evidence="1" type="ORF">BU26DRAFT_206556</name>
</gene>
<evidence type="ECO:0000313" key="1">
    <source>
        <dbReference type="EMBL" id="KAF2240492.1"/>
    </source>
</evidence>
<evidence type="ECO:0000313" key="2">
    <source>
        <dbReference type="Proteomes" id="UP000800094"/>
    </source>
</evidence>
<reference evidence="1" key="1">
    <citation type="journal article" date="2020" name="Stud. Mycol.">
        <title>101 Dothideomycetes genomes: a test case for predicting lifestyles and emergence of pathogens.</title>
        <authorList>
            <person name="Haridas S."/>
            <person name="Albert R."/>
            <person name="Binder M."/>
            <person name="Bloem J."/>
            <person name="Labutti K."/>
            <person name="Salamov A."/>
            <person name="Andreopoulos B."/>
            <person name="Baker S."/>
            <person name="Barry K."/>
            <person name="Bills G."/>
            <person name="Bluhm B."/>
            <person name="Cannon C."/>
            <person name="Castanera R."/>
            <person name="Culley D."/>
            <person name="Daum C."/>
            <person name="Ezra D."/>
            <person name="Gonzalez J."/>
            <person name="Henrissat B."/>
            <person name="Kuo A."/>
            <person name="Liang C."/>
            <person name="Lipzen A."/>
            <person name="Lutzoni F."/>
            <person name="Magnuson J."/>
            <person name="Mondo S."/>
            <person name="Nolan M."/>
            <person name="Ohm R."/>
            <person name="Pangilinan J."/>
            <person name="Park H.-J."/>
            <person name="Ramirez L."/>
            <person name="Alfaro M."/>
            <person name="Sun H."/>
            <person name="Tritt A."/>
            <person name="Yoshinaga Y."/>
            <person name="Zwiers L.-H."/>
            <person name="Turgeon B."/>
            <person name="Goodwin S."/>
            <person name="Spatafora J."/>
            <person name="Crous P."/>
            <person name="Grigoriev I."/>
        </authorList>
    </citation>
    <scope>NUCLEOTIDE SEQUENCE</scope>
    <source>
        <strain evidence="1">CBS 122368</strain>
    </source>
</reference>
<accession>A0A6A6HRN5</accession>
<protein>
    <submittedName>
        <fullName evidence="1">Uncharacterized protein</fullName>
    </submittedName>
</protein>
<name>A0A6A6HRN5_9PLEO</name>
<dbReference type="RefSeq" id="XP_033675496.1">
    <property type="nucleotide sequence ID" value="XM_033820598.1"/>
</dbReference>
<dbReference type="Proteomes" id="UP000800094">
    <property type="component" value="Unassembled WGS sequence"/>
</dbReference>
<proteinExistence type="predicted"/>
<dbReference type="EMBL" id="ML987217">
    <property type="protein sequence ID" value="KAF2240492.1"/>
    <property type="molecule type" value="Genomic_DNA"/>
</dbReference>
<dbReference type="AlphaFoldDB" id="A0A6A6HRN5"/>